<dbReference type="AlphaFoldDB" id="A0A1H1JFP0"/>
<organism evidence="2 3">
    <name type="scientific">Paraburkholderia tuberum</name>
    <dbReference type="NCBI Taxonomy" id="157910"/>
    <lineage>
        <taxon>Bacteria</taxon>
        <taxon>Pseudomonadati</taxon>
        <taxon>Pseudomonadota</taxon>
        <taxon>Betaproteobacteria</taxon>
        <taxon>Burkholderiales</taxon>
        <taxon>Burkholderiaceae</taxon>
        <taxon>Paraburkholderia</taxon>
    </lineage>
</organism>
<keyword evidence="3" id="KW-1185">Reference proteome</keyword>
<evidence type="ECO:0000313" key="3">
    <source>
        <dbReference type="Proteomes" id="UP000199365"/>
    </source>
</evidence>
<reference evidence="3" key="1">
    <citation type="submission" date="2016-10" db="EMBL/GenBank/DDBJ databases">
        <authorList>
            <person name="Varghese N."/>
            <person name="Submissions S."/>
        </authorList>
    </citation>
    <scope>NUCLEOTIDE SEQUENCE [LARGE SCALE GENOMIC DNA]</scope>
    <source>
        <strain evidence="3">DUS833</strain>
    </source>
</reference>
<name>A0A1H1JFP0_9BURK</name>
<dbReference type="EMBL" id="FNKX01000002">
    <property type="protein sequence ID" value="SDR48751.1"/>
    <property type="molecule type" value="Genomic_DNA"/>
</dbReference>
<accession>A0A1H1JFP0</accession>
<dbReference type="Proteomes" id="UP000199365">
    <property type="component" value="Unassembled WGS sequence"/>
</dbReference>
<dbReference type="InterPro" id="IPR025737">
    <property type="entry name" value="FApF"/>
</dbReference>
<evidence type="ECO:0000313" key="2">
    <source>
        <dbReference type="EMBL" id="SDR48751.1"/>
    </source>
</evidence>
<evidence type="ECO:0000256" key="1">
    <source>
        <dbReference type="SAM" id="SignalP"/>
    </source>
</evidence>
<dbReference type="Pfam" id="PF13557">
    <property type="entry name" value="Phenol_MetA_deg"/>
    <property type="match status" value="1"/>
</dbReference>
<feature type="chain" id="PRO_5011793657" evidence="1">
    <location>
        <begin position="24"/>
        <end position="365"/>
    </location>
</feature>
<proteinExistence type="predicted"/>
<sequence length="365" mass="38165">MLHRSIYLGLAAVSSLTAMVAHAGEDFDVRYNIAGSIGGEMFTPPDTTGLAVGVAATYMDIQKVTGNDGNTLTASIPGGTVPLPAPKPAALYPSYGPSTAQVDSTGTFKLFDLALGYITSGTYGGGHLVFSGLLPYGTQTKTTQVNASTPALQWNPAVPAATQSAVATQFGASYQGNLASQGASASGDVSGIGDLELQAGWLYTAEQLRVVAGASLVLPTGQYNASNPSAPDIGFGNFYTVRPAVEVAYLPTPKTALAVKLSMGFNTRNRDDNVRSGNWVGLEGAAAYKTFIGVFGLHTVFVQQVQDDSNNPWGSSRYQTLNAGGFFTTKVPVLNAALTFQYMATVRSRNARAGSFSQIRLIKVF</sequence>
<keyword evidence="1" id="KW-0732">Signal</keyword>
<gene>
    <name evidence="2" type="ORF">SAMN05445850_4747</name>
</gene>
<dbReference type="RefSeq" id="WP_090807349.1">
    <property type="nucleotide sequence ID" value="NZ_FNKX01000002.1"/>
</dbReference>
<protein>
    <submittedName>
        <fullName evidence="2">Uncharacterized conserved protein</fullName>
    </submittedName>
</protein>
<feature type="signal peptide" evidence="1">
    <location>
        <begin position="1"/>
        <end position="23"/>
    </location>
</feature>